<gene>
    <name evidence="1" type="ORF">CCACVL1_09275</name>
</gene>
<name>A0A1R3IWV9_COCAP</name>
<dbReference type="OrthoDB" id="10328248at2759"/>
<dbReference type="Proteomes" id="UP000188268">
    <property type="component" value="Unassembled WGS sequence"/>
</dbReference>
<accession>A0A1R3IWV9</accession>
<sequence length="36" mass="4046">MAPTRHPIRTEGKIHFLAPTPTLTGHFSVQHRPDPT</sequence>
<dbReference type="AlphaFoldDB" id="A0A1R3IWV9"/>
<dbReference type="Gramene" id="OMO87066">
    <property type="protein sequence ID" value="OMO87066"/>
    <property type="gene ID" value="CCACVL1_09275"/>
</dbReference>
<protein>
    <submittedName>
        <fullName evidence="1">Uncharacterized protein</fullName>
    </submittedName>
</protein>
<keyword evidence="2" id="KW-1185">Reference proteome</keyword>
<dbReference type="EMBL" id="AWWV01009320">
    <property type="protein sequence ID" value="OMO87066.1"/>
    <property type="molecule type" value="Genomic_DNA"/>
</dbReference>
<reference evidence="1 2" key="1">
    <citation type="submission" date="2013-09" db="EMBL/GenBank/DDBJ databases">
        <title>Corchorus capsularis genome sequencing.</title>
        <authorList>
            <person name="Alam M."/>
            <person name="Haque M.S."/>
            <person name="Islam M.S."/>
            <person name="Emdad E.M."/>
            <person name="Islam M.M."/>
            <person name="Ahmed B."/>
            <person name="Halim A."/>
            <person name="Hossen Q.M.M."/>
            <person name="Hossain M.Z."/>
            <person name="Ahmed R."/>
            <person name="Khan M.M."/>
            <person name="Islam R."/>
            <person name="Rashid M.M."/>
            <person name="Khan S.A."/>
            <person name="Rahman M.S."/>
            <person name="Alam M."/>
        </authorList>
    </citation>
    <scope>NUCLEOTIDE SEQUENCE [LARGE SCALE GENOMIC DNA]</scope>
    <source>
        <strain evidence="2">cv. CVL-1</strain>
        <tissue evidence="1">Whole seedling</tissue>
    </source>
</reference>
<comment type="caution">
    <text evidence="1">The sequence shown here is derived from an EMBL/GenBank/DDBJ whole genome shotgun (WGS) entry which is preliminary data.</text>
</comment>
<evidence type="ECO:0000313" key="1">
    <source>
        <dbReference type="EMBL" id="OMO87066.1"/>
    </source>
</evidence>
<evidence type="ECO:0000313" key="2">
    <source>
        <dbReference type="Proteomes" id="UP000188268"/>
    </source>
</evidence>
<organism evidence="1 2">
    <name type="scientific">Corchorus capsularis</name>
    <name type="common">Jute</name>
    <dbReference type="NCBI Taxonomy" id="210143"/>
    <lineage>
        <taxon>Eukaryota</taxon>
        <taxon>Viridiplantae</taxon>
        <taxon>Streptophyta</taxon>
        <taxon>Embryophyta</taxon>
        <taxon>Tracheophyta</taxon>
        <taxon>Spermatophyta</taxon>
        <taxon>Magnoliopsida</taxon>
        <taxon>eudicotyledons</taxon>
        <taxon>Gunneridae</taxon>
        <taxon>Pentapetalae</taxon>
        <taxon>rosids</taxon>
        <taxon>malvids</taxon>
        <taxon>Malvales</taxon>
        <taxon>Malvaceae</taxon>
        <taxon>Grewioideae</taxon>
        <taxon>Apeibeae</taxon>
        <taxon>Corchorus</taxon>
    </lineage>
</organism>
<proteinExistence type="predicted"/>